<accession>A0A8S2D909</accession>
<evidence type="ECO:0000256" key="4">
    <source>
        <dbReference type="ARBA" id="ARBA00022989"/>
    </source>
</evidence>
<evidence type="ECO:0000256" key="1">
    <source>
        <dbReference type="ARBA" id="ARBA00004651"/>
    </source>
</evidence>
<dbReference type="GO" id="GO:0005886">
    <property type="term" value="C:plasma membrane"/>
    <property type="evidence" value="ECO:0007669"/>
    <property type="project" value="UniProtKB-SubCell"/>
</dbReference>
<evidence type="ECO:0000313" key="13">
    <source>
        <dbReference type="EMBL" id="CAF3688226.1"/>
    </source>
</evidence>
<dbReference type="Pfam" id="PF00001">
    <property type="entry name" value="7tm_1"/>
    <property type="match status" value="1"/>
</dbReference>
<evidence type="ECO:0000313" key="14">
    <source>
        <dbReference type="Proteomes" id="UP000677228"/>
    </source>
</evidence>
<keyword evidence="2" id="KW-1003">Cell membrane</keyword>
<dbReference type="SUPFAM" id="SSF81321">
    <property type="entry name" value="Family A G protein-coupled receptor-like"/>
    <property type="match status" value="1"/>
</dbReference>
<evidence type="ECO:0000256" key="5">
    <source>
        <dbReference type="ARBA" id="ARBA00023040"/>
    </source>
</evidence>
<keyword evidence="5" id="KW-0297">G-protein coupled receptor</keyword>
<dbReference type="PROSITE" id="PS50262">
    <property type="entry name" value="G_PROTEIN_RECEP_F1_2"/>
    <property type="match status" value="1"/>
</dbReference>
<keyword evidence="6 10" id="KW-0472">Membrane</keyword>
<proteinExistence type="predicted"/>
<feature type="domain" description="G-protein coupled receptors family 1 profile" evidence="11">
    <location>
        <begin position="625"/>
        <end position="676"/>
    </location>
</feature>
<dbReference type="EMBL" id="CAJOBA010003637">
    <property type="protein sequence ID" value="CAF3688226.1"/>
    <property type="molecule type" value="Genomic_DNA"/>
</dbReference>
<gene>
    <name evidence="12" type="ORF">OVA965_LOCUS10016</name>
    <name evidence="13" type="ORF">TMI583_LOCUS10012</name>
</gene>
<evidence type="ECO:0000256" key="10">
    <source>
        <dbReference type="SAM" id="Phobius"/>
    </source>
</evidence>
<feature type="transmembrane region" description="Helical" evidence="10">
    <location>
        <begin position="612"/>
        <end position="634"/>
    </location>
</feature>
<keyword evidence="3 10" id="KW-0812">Transmembrane</keyword>
<dbReference type="PANTHER" id="PTHR24248">
    <property type="entry name" value="ADRENERGIC RECEPTOR-RELATED G-PROTEIN COUPLED RECEPTOR"/>
    <property type="match status" value="1"/>
</dbReference>
<evidence type="ECO:0000256" key="2">
    <source>
        <dbReference type="ARBA" id="ARBA00022475"/>
    </source>
</evidence>
<dbReference type="AlphaFoldDB" id="A0A8S2D909"/>
<keyword evidence="8" id="KW-0807">Transducer</keyword>
<keyword evidence="7" id="KW-0675">Receptor</keyword>
<dbReference type="PRINTS" id="PR00237">
    <property type="entry name" value="GPCRRHODOPSN"/>
</dbReference>
<comment type="caution">
    <text evidence="12">The sequence shown here is derived from an EMBL/GenBank/DDBJ whole genome shotgun (WGS) entry which is preliminary data.</text>
</comment>
<dbReference type="Proteomes" id="UP000677228">
    <property type="component" value="Unassembled WGS sequence"/>
</dbReference>
<evidence type="ECO:0000256" key="3">
    <source>
        <dbReference type="ARBA" id="ARBA00022692"/>
    </source>
</evidence>
<evidence type="ECO:0000256" key="6">
    <source>
        <dbReference type="ARBA" id="ARBA00023136"/>
    </source>
</evidence>
<dbReference type="EMBL" id="CAJNOK010003636">
    <property type="protein sequence ID" value="CAF0908883.1"/>
    <property type="molecule type" value="Genomic_DNA"/>
</dbReference>
<organism evidence="12 14">
    <name type="scientific">Didymodactylos carnosus</name>
    <dbReference type="NCBI Taxonomy" id="1234261"/>
    <lineage>
        <taxon>Eukaryota</taxon>
        <taxon>Metazoa</taxon>
        <taxon>Spiralia</taxon>
        <taxon>Gnathifera</taxon>
        <taxon>Rotifera</taxon>
        <taxon>Eurotatoria</taxon>
        <taxon>Bdelloidea</taxon>
        <taxon>Philodinida</taxon>
        <taxon>Philodinidae</taxon>
        <taxon>Didymodactylos</taxon>
    </lineage>
</organism>
<dbReference type="InterPro" id="IPR017452">
    <property type="entry name" value="GPCR_Rhodpsn_7TM"/>
</dbReference>
<evidence type="ECO:0000259" key="11">
    <source>
        <dbReference type="PROSITE" id="PS50262"/>
    </source>
</evidence>
<comment type="subcellular location">
    <subcellularLocation>
        <location evidence="1">Cell membrane</location>
        <topology evidence="1">Multi-pass membrane protein</topology>
    </subcellularLocation>
</comment>
<name>A0A8S2D909_9BILA</name>
<feature type="region of interest" description="Disordered" evidence="9">
    <location>
        <begin position="1"/>
        <end position="23"/>
    </location>
</feature>
<evidence type="ECO:0000256" key="9">
    <source>
        <dbReference type="SAM" id="MobiDB-lite"/>
    </source>
</evidence>
<dbReference type="Proteomes" id="UP000682733">
    <property type="component" value="Unassembled WGS sequence"/>
</dbReference>
<feature type="transmembrane region" description="Helical" evidence="10">
    <location>
        <begin position="646"/>
        <end position="667"/>
    </location>
</feature>
<dbReference type="GO" id="GO:0004930">
    <property type="term" value="F:G protein-coupled receptor activity"/>
    <property type="evidence" value="ECO:0007669"/>
    <property type="project" value="UniProtKB-KW"/>
</dbReference>
<feature type="non-terminal residue" evidence="12">
    <location>
        <position position="1"/>
    </location>
</feature>
<sequence length="676" mass="74654">KKNMRRNRVEPDTIRPNSDQDQLSKATVTTTTTMQYVRKVQVVPLPQVIEQLQNDIDHSFKDTKVPNTPAMEVPNITTTHFLLITGYDIGDLFYGMNNLLVKFIHNSQLSTENSARVQKWLTNQLQSEQGFRGLVIDSVLVQQNNGRRRSSLEAVSQSSTILPQLTSEPFSTIGTSILFDTSSEYTSSTKQFDLWHSFTSPAIMSSTTDYGFDLTTFESSSSSITSSINETEVESTSHFDLVTGMIKYTNNYSEPQPTTTPFNFDNLSSDQVSLISTESTLSSTLSYDLFSSSVRDFQDKNSTALGDDDSMSSTETNYNTSTELPTVTFETTDSSSTNDFDLTSLSSIAAFFSSSKPTIQIYYPKISTVIVSVRRTGFPQIPIRTVRRNTRLSTVFTSQPMTSFSKVSMQSSSNKPSITQSVRTKKPKLFSTPYGTPFQTTVRAQTTKTPLLSSSYMSAVSNITLITRESRKKKTKYATTAIPTTILIKSSVNIPTTIKDRFRTTQTSAKYLTTTSNTRYTTAQVSASSIISYTDYPLHATTDDDMMTSSTAYNVPETLSTNTNPTDSNKIISASEIPIFSTPSIMVDSTAASDLVFDHNLTLITSQKNWPVLSLSLLGIVGTIGNVLVCVSITLDKQLQTVTNWFLFSLSIADCLVSVIVVPLAIAKDFVGKSNK</sequence>
<evidence type="ECO:0000256" key="7">
    <source>
        <dbReference type="ARBA" id="ARBA00023170"/>
    </source>
</evidence>
<dbReference type="Gene3D" id="1.20.1070.10">
    <property type="entry name" value="Rhodopsin 7-helix transmembrane proteins"/>
    <property type="match status" value="1"/>
</dbReference>
<evidence type="ECO:0000313" key="12">
    <source>
        <dbReference type="EMBL" id="CAF0908883.1"/>
    </source>
</evidence>
<reference evidence="12" key="1">
    <citation type="submission" date="2021-02" db="EMBL/GenBank/DDBJ databases">
        <authorList>
            <person name="Nowell W R."/>
        </authorList>
    </citation>
    <scope>NUCLEOTIDE SEQUENCE</scope>
</reference>
<keyword evidence="4 10" id="KW-1133">Transmembrane helix</keyword>
<protein>
    <recommendedName>
        <fullName evidence="11">G-protein coupled receptors family 1 profile domain-containing protein</fullName>
    </recommendedName>
</protein>
<evidence type="ECO:0000256" key="8">
    <source>
        <dbReference type="ARBA" id="ARBA00023224"/>
    </source>
</evidence>
<dbReference type="InterPro" id="IPR000276">
    <property type="entry name" value="GPCR_Rhodpsn"/>
</dbReference>